<dbReference type="Pfam" id="PF01636">
    <property type="entry name" value="APH"/>
    <property type="match status" value="1"/>
</dbReference>
<evidence type="ECO:0000313" key="3">
    <source>
        <dbReference type="Proteomes" id="UP000276215"/>
    </source>
</evidence>
<dbReference type="Proteomes" id="UP000276215">
    <property type="component" value="Unassembled WGS sequence"/>
</dbReference>
<dbReference type="Gene3D" id="3.90.1200.10">
    <property type="match status" value="1"/>
</dbReference>
<keyword evidence="3" id="KW-1185">Reference proteome</keyword>
<feature type="domain" description="Aminoglycoside phosphotransferase" evidence="1">
    <location>
        <begin position="80"/>
        <end position="335"/>
    </location>
</feature>
<dbReference type="SUPFAM" id="SSF56112">
    <property type="entry name" value="Protein kinase-like (PK-like)"/>
    <property type="match status" value="1"/>
</dbReference>
<dbReference type="AlphaFoldDB" id="A0A3N4JI36"/>
<evidence type="ECO:0000313" key="2">
    <source>
        <dbReference type="EMBL" id="RPA96361.1"/>
    </source>
</evidence>
<dbReference type="STRING" id="1336337.A0A3N4JI36"/>
<protein>
    <recommendedName>
        <fullName evidence="1">Aminoglycoside phosphotransferase domain-containing protein</fullName>
    </recommendedName>
</protein>
<dbReference type="OrthoDB" id="428260at2759"/>
<evidence type="ECO:0000259" key="1">
    <source>
        <dbReference type="Pfam" id="PF01636"/>
    </source>
</evidence>
<accession>A0A3N4JI36</accession>
<proteinExistence type="predicted"/>
<dbReference type="PANTHER" id="PTHR21310:SF13">
    <property type="entry name" value="AMINOGLYCOSIDE PHOSPHOTRANSFERASE DOMAIN-CONTAINING PROTEIN"/>
    <property type="match status" value="1"/>
</dbReference>
<gene>
    <name evidence="2" type="ORF">L873DRAFT_1694551</name>
</gene>
<dbReference type="PANTHER" id="PTHR21310">
    <property type="entry name" value="AMINOGLYCOSIDE PHOSPHOTRANSFERASE-RELATED-RELATED"/>
    <property type="match status" value="1"/>
</dbReference>
<name>A0A3N4JI36_9PEZI</name>
<dbReference type="InterPro" id="IPR051678">
    <property type="entry name" value="AGP_Transferase"/>
</dbReference>
<dbReference type="EMBL" id="ML120415">
    <property type="protein sequence ID" value="RPA96361.1"/>
    <property type="molecule type" value="Genomic_DNA"/>
</dbReference>
<organism evidence="2 3">
    <name type="scientific">Choiromyces venosus 120613-1</name>
    <dbReference type="NCBI Taxonomy" id="1336337"/>
    <lineage>
        <taxon>Eukaryota</taxon>
        <taxon>Fungi</taxon>
        <taxon>Dikarya</taxon>
        <taxon>Ascomycota</taxon>
        <taxon>Pezizomycotina</taxon>
        <taxon>Pezizomycetes</taxon>
        <taxon>Pezizales</taxon>
        <taxon>Tuberaceae</taxon>
        <taxon>Choiromyces</taxon>
    </lineage>
</organism>
<dbReference type="InterPro" id="IPR011009">
    <property type="entry name" value="Kinase-like_dom_sf"/>
</dbReference>
<reference evidence="2 3" key="1">
    <citation type="journal article" date="2018" name="Nat. Ecol. Evol.">
        <title>Pezizomycetes genomes reveal the molecular basis of ectomycorrhizal truffle lifestyle.</title>
        <authorList>
            <person name="Murat C."/>
            <person name="Payen T."/>
            <person name="Noel B."/>
            <person name="Kuo A."/>
            <person name="Morin E."/>
            <person name="Chen J."/>
            <person name="Kohler A."/>
            <person name="Krizsan K."/>
            <person name="Balestrini R."/>
            <person name="Da Silva C."/>
            <person name="Montanini B."/>
            <person name="Hainaut M."/>
            <person name="Levati E."/>
            <person name="Barry K.W."/>
            <person name="Belfiori B."/>
            <person name="Cichocki N."/>
            <person name="Clum A."/>
            <person name="Dockter R.B."/>
            <person name="Fauchery L."/>
            <person name="Guy J."/>
            <person name="Iotti M."/>
            <person name="Le Tacon F."/>
            <person name="Lindquist E.A."/>
            <person name="Lipzen A."/>
            <person name="Malagnac F."/>
            <person name="Mello A."/>
            <person name="Molinier V."/>
            <person name="Miyauchi S."/>
            <person name="Poulain J."/>
            <person name="Riccioni C."/>
            <person name="Rubini A."/>
            <person name="Sitrit Y."/>
            <person name="Splivallo R."/>
            <person name="Traeger S."/>
            <person name="Wang M."/>
            <person name="Zifcakova L."/>
            <person name="Wipf D."/>
            <person name="Zambonelli A."/>
            <person name="Paolocci F."/>
            <person name="Nowrousian M."/>
            <person name="Ottonello S."/>
            <person name="Baldrian P."/>
            <person name="Spatafora J.W."/>
            <person name="Henrissat B."/>
            <person name="Nagy L.G."/>
            <person name="Aury J.M."/>
            <person name="Wincker P."/>
            <person name="Grigoriev I.V."/>
            <person name="Bonfante P."/>
            <person name="Martin F.M."/>
        </authorList>
    </citation>
    <scope>NUCLEOTIDE SEQUENCE [LARGE SCALE GENOMIC DNA]</scope>
    <source>
        <strain evidence="2 3">120613-1</strain>
    </source>
</reference>
<sequence length="434" mass="49313">MLNTPQQPRVRWKPGVFCSIPTWTENPQIPIIESICRRHLYPKTPLPISLTITYLAEGAFNKLYTVSVSTDSSDSPELKVYVFRVSLPVEPFYKTTSEVATLAYIRCYTMIPVPEVIAYSATAENELGFEWILMEKVHGVPLREVWPRMAIRAKEEITKEVASCVLQMRASCRFDAIGSLYCRGALKEEEGVDVLDARHEAYVIGPLVTAFFFVGGRRLKVRRDRGPYLNDHDYMLALTQVELEDMKLLQESTEDAADYDKDLAEDAPDIVHATHKLQDLLPSIFCRPSTPLGASPDPPKGEFVLYHHDLSLSNVIVDPATCKVTGIVDWECVGIVPTWGGTYPQFLVGPEVDEEPEALADGETDKCLLKMWDDWDKMQLRKVFDGVLGQCRDSGMQKLKREFRMQLYTLGFSVRFVERWLRAHLDDCRLLAPN</sequence>
<dbReference type="InterPro" id="IPR002575">
    <property type="entry name" value="Aminoglycoside_PTrfase"/>
</dbReference>